<gene>
    <name evidence="1" type="ORF">AK812_SmicGene20013</name>
</gene>
<reference evidence="1 2" key="1">
    <citation type="submission" date="2016-02" db="EMBL/GenBank/DDBJ databases">
        <title>Genome analysis of coral dinoflagellate symbionts highlights evolutionary adaptations to a symbiotic lifestyle.</title>
        <authorList>
            <person name="Aranda M."/>
            <person name="Li Y."/>
            <person name="Liew Y.J."/>
            <person name="Baumgarten S."/>
            <person name="Simakov O."/>
            <person name="Wilson M."/>
            <person name="Piel J."/>
            <person name="Ashoor H."/>
            <person name="Bougouffa S."/>
            <person name="Bajic V.B."/>
            <person name="Ryu T."/>
            <person name="Ravasi T."/>
            <person name="Bayer T."/>
            <person name="Micklem G."/>
            <person name="Kim H."/>
            <person name="Bhak J."/>
            <person name="Lajeunesse T.C."/>
            <person name="Voolstra C.R."/>
        </authorList>
    </citation>
    <scope>NUCLEOTIDE SEQUENCE [LARGE SCALE GENOMIC DNA]</scope>
    <source>
        <strain evidence="1 2">CCMP2467</strain>
    </source>
</reference>
<dbReference type="Proteomes" id="UP000186817">
    <property type="component" value="Unassembled WGS sequence"/>
</dbReference>
<evidence type="ECO:0000313" key="2">
    <source>
        <dbReference type="Proteomes" id="UP000186817"/>
    </source>
</evidence>
<accession>A0A1Q9DR24</accession>
<dbReference type="EMBL" id="LSRX01000426">
    <property type="protein sequence ID" value="OLP97637.1"/>
    <property type="molecule type" value="Genomic_DNA"/>
</dbReference>
<name>A0A1Q9DR24_SYMMI</name>
<sequence>MPKHVWSVSTKTDAHDKWCVQERRVHFQEAPQIILFLSAPHDRQAEEVPCVRRLVTIVEEAERDGGNAEVAPVSPDPAPKDSCEGGLAELVAERRAATLRKLGMRA</sequence>
<comment type="caution">
    <text evidence="1">The sequence shown here is derived from an EMBL/GenBank/DDBJ whole genome shotgun (WGS) entry which is preliminary data.</text>
</comment>
<keyword evidence="2" id="KW-1185">Reference proteome</keyword>
<dbReference type="OrthoDB" id="409379at2759"/>
<organism evidence="1 2">
    <name type="scientific">Symbiodinium microadriaticum</name>
    <name type="common">Dinoflagellate</name>
    <name type="synonym">Zooxanthella microadriatica</name>
    <dbReference type="NCBI Taxonomy" id="2951"/>
    <lineage>
        <taxon>Eukaryota</taxon>
        <taxon>Sar</taxon>
        <taxon>Alveolata</taxon>
        <taxon>Dinophyceae</taxon>
        <taxon>Suessiales</taxon>
        <taxon>Symbiodiniaceae</taxon>
        <taxon>Symbiodinium</taxon>
    </lineage>
</organism>
<protein>
    <submittedName>
        <fullName evidence="1">Uncharacterized protein</fullName>
    </submittedName>
</protein>
<dbReference type="AlphaFoldDB" id="A0A1Q9DR24"/>
<proteinExistence type="predicted"/>
<evidence type="ECO:0000313" key="1">
    <source>
        <dbReference type="EMBL" id="OLP97637.1"/>
    </source>
</evidence>